<dbReference type="InterPro" id="IPR036291">
    <property type="entry name" value="NAD(P)-bd_dom_sf"/>
</dbReference>
<protein>
    <recommendedName>
        <fullName evidence="5">Short-chain dehydrogenase</fullName>
    </recommendedName>
</protein>
<dbReference type="STRING" id="1121291.SAMN02745134_00118"/>
<proteinExistence type="inferred from homology"/>
<dbReference type="PANTHER" id="PTHR42901:SF1">
    <property type="entry name" value="ALCOHOL DEHYDROGENASE"/>
    <property type="match status" value="1"/>
</dbReference>
<name>A0A1W1WY65_9CLOT</name>
<keyword evidence="4" id="KW-1185">Reference proteome</keyword>
<dbReference type="EMBL" id="FWXH01000002">
    <property type="protein sequence ID" value="SMC16605.1"/>
    <property type="molecule type" value="Genomic_DNA"/>
</dbReference>
<reference evidence="3 4" key="1">
    <citation type="submission" date="2017-04" db="EMBL/GenBank/DDBJ databases">
        <authorList>
            <person name="Afonso C.L."/>
            <person name="Miller P.J."/>
            <person name="Scott M.A."/>
            <person name="Spackman E."/>
            <person name="Goraichik I."/>
            <person name="Dimitrov K.M."/>
            <person name="Suarez D.L."/>
            <person name="Swayne D.E."/>
        </authorList>
    </citation>
    <scope>NUCLEOTIDE SEQUENCE [LARGE SCALE GENOMIC DNA]</scope>
    <source>
        <strain evidence="3 4">DSM 12555</strain>
    </source>
</reference>
<dbReference type="GO" id="GO:0016491">
    <property type="term" value="F:oxidoreductase activity"/>
    <property type="evidence" value="ECO:0007669"/>
    <property type="project" value="UniProtKB-KW"/>
</dbReference>
<keyword evidence="2" id="KW-0560">Oxidoreductase</keyword>
<dbReference type="PANTHER" id="PTHR42901">
    <property type="entry name" value="ALCOHOL DEHYDROGENASE"/>
    <property type="match status" value="1"/>
</dbReference>
<dbReference type="Gene3D" id="3.40.50.720">
    <property type="entry name" value="NAD(P)-binding Rossmann-like Domain"/>
    <property type="match status" value="1"/>
</dbReference>
<dbReference type="CDD" id="cd05233">
    <property type="entry name" value="SDR_c"/>
    <property type="match status" value="1"/>
</dbReference>
<dbReference type="OrthoDB" id="9808814at2"/>
<evidence type="ECO:0000313" key="4">
    <source>
        <dbReference type="Proteomes" id="UP000192468"/>
    </source>
</evidence>
<comment type="similarity">
    <text evidence="1">Belongs to the short-chain dehydrogenases/reductases (SDR) family.</text>
</comment>
<dbReference type="Proteomes" id="UP000192468">
    <property type="component" value="Unassembled WGS sequence"/>
</dbReference>
<dbReference type="RefSeq" id="WP_084113340.1">
    <property type="nucleotide sequence ID" value="NZ_FWXH01000002.1"/>
</dbReference>
<dbReference type="Pfam" id="PF00106">
    <property type="entry name" value="adh_short"/>
    <property type="match status" value="1"/>
</dbReference>
<dbReference type="InterPro" id="IPR002347">
    <property type="entry name" value="SDR_fam"/>
</dbReference>
<dbReference type="PRINTS" id="PR00081">
    <property type="entry name" value="GDHRDH"/>
</dbReference>
<evidence type="ECO:0000313" key="3">
    <source>
        <dbReference type="EMBL" id="SMC16605.1"/>
    </source>
</evidence>
<sequence length="253" mass="28778">MKIAIITGASSGMGKEFVKQIASSEVLDEIWVIARREDRLNEMRQEISPKVRPVALDLLKKDSIHAIKQLLEEEKPEVKILVNSAGFGKYGTYRDLSDDEIDNMVDLNCKTLIHMTYACLPYMKEKDRIIMLGSSSAFQPLPEFNLYASTKVFVVHFSRALNIELKNRGISVTSVCPGYVRTEFFDVAKDTKNPDTCKNFKPMYEPEDVIKKALKDSVKGKDMSVLGLHVKLLRLTSKLLPHSFIMKSWMKVK</sequence>
<dbReference type="SUPFAM" id="SSF51735">
    <property type="entry name" value="NAD(P)-binding Rossmann-fold domains"/>
    <property type="match status" value="1"/>
</dbReference>
<gene>
    <name evidence="3" type="ORF">SAMN02745134_00118</name>
</gene>
<evidence type="ECO:0008006" key="5">
    <source>
        <dbReference type="Google" id="ProtNLM"/>
    </source>
</evidence>
<evidence type="ECO:0000256" key="2">
    <source>
        <dbReference type="ARBA" id="ARBA00023002"/>
    </source>
</evidence>
<accession>A0A1W1WY65</accession>
<organism evidence="3 4">
    <name type="scientific">Clostridium acidisoli DSM 12555</name>
    <dbReference type="NCBI Taxonomy" id="1121291"/>
    <lineage>
        <taxon>Bacteria</taxon>
        <taxon>Bacillati</taxon>
        <taxon>Bacillota</taxon>
        <taxon>Clostridia</taxon>
        <taxon>Eubacteriales</taxon>
        <taxon>Clostridiaceae</taxon>
        <taxon>Clostridium</taxon>
    </lineage>
</organism>
<dbReference type="PIRSF" id="PIRSF000126">
    <property type="entry name" value="11-beta-HSD1"/>
    <property type="match status" value="1"/>
</dbReference>
<dbReference type="AlphaFoldDB" id="A0A1W1WY65"/>
<evidence type="ECO:0000256" key="1">
    <source>
        <dbReference type="ARBA" id="ARBA00006484"/>
    </source>
</evidence>